<dbReference type="AlphaFoldDB" id="A0A6A6WRD1"/>
<feature type="compositionally biased region" description="Basic residues" evidence="1">
    <location>
        <begin position="62"/>
        <end position="79"/>
    </location>
</feature>
<dbReference type="OrthoDB" id="10042665at2759"/>
<reference evidence="3" key="1">
    <citation type="journal article" date="2020" name="Stud. Mycol.">
        <title>101 Dothideomycetes genomes: a test case for predicting lifestyles and emergence of pathogens.</title>
        <authorList>
            <person name="Haridas S."/>
            <person name="Albert R."/>
            <person name="Binder M."/>
            <person name="Bloem J."/>
            <person name="Labutti K."/>
            <person name="Salamov A."/>
            <person name="Andreopoulos B."/>
            <person name="Baker S."/>
            <person name="Barry K."/>
            <person name="Bills G."/>
            <person name="Bluhm B."/>
            <person name="Cannon C."/>
            <person name="Castanera R."/>
            <person name="Culley D."/>
            <person name="Daum C."/>
            <person name="Ezra D."/>
            <person name="Gonzalez J."/>
            <person name="Henrissat B."/>
            <person name="Kuo A."/>
            <person name="Liang C."/>
            <person name="Lipzen A."/>
            <person name="Lutzoni F."/>
            <person name="Magnuson J."/>
            <person name="Mondo S."/>
            <person name="Nolan M."/>
            <person name="Ohm R."/>
            <person name="Pangilinan J."/>
            <person name="Park H.-J."/>
            <person name="Ramirez L."/>
            <person name="Alfaro M."/>
            <person name="Sun H."/>
            <person name="Tritt A."/>
            <person name="Yoshinaga Y."/>
            <person name="Zwiers L.-H."/>
            <person name="Turgeon B."/>
            <person name="Goodwin S."/>
            <person name="Spatafora J."/>
            <person name="Crous P."/>
            <person name="Grigoriev I."/>
        </authorList>
    </citation>
    <scope>NUCLEOTIDE SEQUENCE</scope>
    <source>
        <strain evidence="3">CBS 109.77</strain>
    </source>
</reference>
<dbReference type="PANTHER" id="PTHR46411">
    <property type="entry name" value="FAMILY ATPASE, PUTATIVE-RELATED"/>
    <property type="match status" value="1"/>
</dbReference>
<dbReference type="EMBL" id="MU002458">
    <property type="protein sequence ID" value="KAF2786481.1"/>
    <property type="molecule type" value="Genomic_DNA"/>
</dbReference>
<organism evidence="3 4">
    <name type="scientific">Melanomma pulvis-pyrius CBS 109.77</name>
    <dbReference type="NCBI Taxonomy" id="1314802"/>
    <lineage>
        <taxon>Eukaryota</taxon>
        <taxon>Fungi</taxon>
        <taxon>Dikarya</taxon>
        <taxon>Ascomycota</taxon>
        <taxon>Pezizomycotina</taxon>
        <taxon>Dothideomycetes</taxon>
        <taxon>Pleosporomycetidae</taxon>
        <taxon>Pleosporales</taxon>
        <taxon>Melanommataceae</taxon>
        <taxon>Melanomma</taxon>
    </lineage>
</organism>
<dbReference type="InterPro" id="IPR003959">
    <property type="entry name" value="ATPase_AAA_core"/>
</dbReference>
<proteinExistence type="predicted"/>
<name>A0A6A6WRD1_9PLEO</name>
<feature type="compositionally biased region" description="Basic and acidic residues" evidence="1">
    <location>
        <begin position="8"/>
        <end position="25"/>
    </location>
</feature>
<accession>A0A6A6WRD1</accession>
<dbReference type="InterPro" id="IPR027417">
    <property type="entry name" value="P-loop_NTPase"/>
</dbReference>
<feature type="compositionally biased region" description="Polar residues" evidence="1">
    <location>
        <begin position="44"/>
        <end position="54"/>
    </location>
</feature>
<dbReference type="InterPro" id="IPR003593">
    <property type="entry name" value="AAA+_ATPase"/>
</dbReference>
<feature type="region of interest" description="Disordered" evidence="1">
    <location>
        <begin position="1"/>
        <end position="80"/>
    </location>
</feature>
<protein>
    <recommendedName>
        <fullName evidence="2">AAA+ ATPase domain-containing protein</fullName>
    </recommendedName>
</protein>
<dbReference type="SUPFAM" id="SSF52540">
    <property type="entry name" value="P-loop containing nucleoside triphosphate hydrolases"/>
    <property type="match status" value="1"/>
</dbReference>
<dbReference type="CDD" id="cd19481">
    <property type="entry name" value="RecA-like_protease"/>
    <property type="match status" value="1"/>
</dbReference>
<gene>
    <name evidence="3" type="ORF">K505DRAFT_380250</name>
</gene>
<dbReference type="Gene3D" id="3.40.50.300">
    <property type="entry name" value="P-loop containing nucleotide triphosphate hydrolases"/>
    <property type="match status" value="1"/>
</dbReference>
<feature type="domain" description="AAA+ ATPase" evidence="2">
    <location>
        <begin position="534"/>
        <end position="659"/>
    </location>
</feature>
<evidence type="ECO:0000313" key="4">
    <source>
        <dbReference type="Proteomes" id="UP000799757"/>
    </source>
</evidence>
<dbReference type="PANTHER" id="PTHR46411:SF2">
    <property type="entry name" value="AAA+ ATPASE DOMAIN-CONTAINING PROTEIN"/>
    <property type="match status" value="1"/>
</dbReference>
<evidence type="ECO:0000259" key="2">
    <source>
        <dbReference type="SMART" id="SM00382"/>
    </source>
</evidence>
<evidence type="ECO:0000313" key="3">
    <source>
        <dbReference type="EMBL" id="KAF2786481.1"/>
    </source>
</evidence>
<dbReference type="SMART" id="SM00382">
    <property type="entry name" value="AAA"/>
    <property type="match status" value="1"/>
</dbReference>
<dbReference type="GO" id="GO:0005524">
    <property type="term" value="F:ATP binding"/>
    <property type="evidence" value="ECO:0007669"/>
    <property type="project" value="InterPro"/>
</dbReference>
<sequence>MRFAIIGTDHESPEIESSPRPRDPSPCRLHAMELASDEEHVDSDVSQPSEQLVSSAPIPRSRNMKSTKHKRASKRARKRIREEREQLRRHGENDVLEDFDYDSFIYFAIDEIPSLDILDDIFAEDGLGNRCELHTFECRYNSRGEEITLQVGAREEIDIEDPKSHDVALVLTRTFSNSKKLILSRLDIRSPYIKTALRKVVKAYPKVCFETSGPVTLFDEPECLFHYRKELQLYTEKLSDFQAKQHVTFCLKYASKALQTEISTYEKMMDKAGVSPGLEYSILWMAFKPGDLIYHRHKDGKEIIVRLASMKREKNVRDDMTIDDHWHIEGEVITCIGNNFKYTYQYGKIQQYDGYRPLFELDWYPLEYHKDKYQVTQKILARGKAYISLAGIHYQYYDGTAKIYPRKAEFTDDWQSRSICHRIMVDSGEFYDNISPFMLDLADISKTLDQALVKSSKLPEDDILICNGEIPGFCLNTKQWGLFDVAKIQSINLNATAFDSLVLDPAKKSLISSLVKEQVGQISDFDDIVKGKGKGLIFLLYGEPGTGKTLTAESIADYTQRPLYTIGCGDLGTKSYNVERVLNESLALATKWKALVLIDEADVFMEERSNNELARNELVSVLLRILEYFEGIMFLTTNRIGTIDPAFKSRIHLSLSYPVLGTDARRKIWEGFISKGSPSQSPLWLDSAFLDSVANEPVNGRQIKNIVRVAYAQAANAKREVEPGDITMGLIAHKEFEIEFSEAKDQKESSRKRMEVESAISSRFATMLDRYKLAALWTLFMLVLALELDKIVEMANSLMPGRWSVLNWSG</sequence>
<dbReference type="Pfam" id="PF00004">
    <property type="entry name" value="AAA"/>
    <property type="match status" value="1"/>
</dbReference>
<evidence type="ECO:0000256" key="1">
    <source>
        <dbReference type="SAM" id="MobiDB-lite"/>
    </source>
</evidence>
<dbReference type="Pfam" id="PF22942">
    <property type="entry name" value="DUF7025"/>
    <property type="match status" value="1"/>
</dbReference>
<keyword evidence="4" id="KW-1185">Reference proteome</keyword>
<dbReference type="Proteomes" id="UP000799757">
    <property type="component" value="Unassembled WGS sequence"/>
</dbReference>
<dbReference type="GO" id="GO:0016887">
    <property type="term" value="F:ATP hydrolysis activity"/>
    <property type="evidence" value="ECO:0007669"/>
    <property type="project" value="InterPro"/>
</dbReference>
<dbReference type="InterPro" id="IPR054289">
    <property type="entry name" value="DUF7025"/>
</dbReference>